<organism evidence="10 11">
    <name type="scientific">Lysobacter gummosus</name>
    <dbReference type="NCBI Taxonomy" id="262324"/>
    <lineage>
        <taxon>Bacteria</taxon>
        <taxon>Pseudomonadati</taxon>
        <taxon>Pseudomonadota</taxon>
        <taxon>Gammaproteobacteria</taxon>
        <taxon>Lysobacterales</taxon>
        <taxon>Lysobacteraceae</taxon>
        <taxon>Lysobacter</taxon>
    </lineage>
</organism>
<evidence type="ECO:0000259" key="9">
    <source>
        <dbReference type="Pfam" id="PF01494"/>
    </source>
</evidence>
<feature type="compositionally biased region" description="Basic and acidic residues" evidence="7">
    <location>
        <begin position="1"/>
        <end position="10"/>
    </location>
</feature>
<dbReference type="Gene3D" id="3.50.50.60">
    <property type="entry name" value="FAD/NAD(P)-binding domain"/>
    <property type="match status" value="1"/>
</dbReference>
<comment type="cofactor">
    <cofactor evidence="1">
        <name>FAD</name>
        <dbReference type="ChEBI" id="CHEBI:57692"/>
    </cofactor>
</comment>
<feature type="domain" description="FAD-binding" evidence="9">
    <location>
        <begin position="31"/>
        <end position="375"/>
    </location>
</feature>
<evidence type="ECO:0000256" key="7">
    <source>
        <dbReference type="SAM" id="MobiDB-lite"/>
    </source>
</evidence>
<keyword evidence="6 10" id="KW-0503">Monooxygenase</keyword>
<keyword evidence="11" id="KW-1185">Reference proteome</keyword>
<sequence length="468" mass="51786">MNLHTREHADGSASLGKAETIASDTPASERIAIVGGGLAGSMLTLALAQKGYAVDLYERQPDPRTQGGRAGRSINLGLSKRGMQALEMVGLLQTVLDTAVVMSGRVIHAPDGSTRYQPYGKDASEVLHSIDRNQLGHLLLDHAERHPQVRLHFGHRLAQVDKAARTVEFETAQGRVVAHPQWMVGADGAFSSARRELQRGERANYHQEYLEWGYKELTLAPGADGQSVIELTALHVWPRSHCLFVSHPNRDGSHTLTLFLPFEGEDSFATVRTPEEITALISKYFPDLVRLLPGLIEEWMKHPVGSLITTRTAPWTFGDWAVLVGDACHAVYPFYGQGMNSAFEDCCTLVSALSANQGDTAAAFHAYEQARRQHTDVLCELSKENFVELRKKVQSPWFVARKRLDIALNRLWPKRWLPLYSMIAHTTMPYGEARARARQQDAILLGSAKALAAVAVCGVAAAAWWWLR</sequence>
<keyword evidence="8" id="KW-0472">Membrane</keyword>
<feature type="transmembrane region" description="Helical" evidence="8">
    <location>
        <begin position="442"/>
        <end position="467"/>
    </location>
</feature>
<evidence type="ECO:0000256" key="1">
    <source>
        <dbReference type="ARBA" id="ARBA00001974"/>
    </source>
</evidence>
<keyword evidence="8" id="KW-1133">Transmembrane helix</keyword>
<evidence type="ECO:0000313" key="11">
    <source>
        <dbReference type="Proteomes" id="UP000829194"/>
    </source>
</evidence>
<dbReference type="InterPro" id="IPR036188">
    <property type="entry name" value="FAD/NAD-bd_sf"/>
</dbReference>
<evidence type="ECO:0000256" key="3">
    <source>
        <dbReference type="ARBA" id="ARBA00022827"/>
    </source>
</evidence>
<dbReference type="InterPro" id="IPR002938">
    <property type="entry name" value="FAD-bd"/>
</dbReference>
<name>A0ABY3XCA8_9GAMM</name>
<dbReference type="SUPFAM" id="SSF51905">
    <property type="entry name" value="FAD/NAD(P)-binding domain"/>
    <property type="match status" value="1"/>
</dbReference>
<proteinExistence type="predicted"/>
<evidence type="ECO:0000256" key="6">
    <source>
        <dbReference type="ARBA" id="ARBA00023033"/>
    </source>
</evidence>
<dbReference type="Pfam" id="PF01494">
    <property type="entry name" value="FAD_binding_3"/>
    <property type="match status" value="1"/>
</dbReference>
<evidence type="ECO:0000313" key="10">
    <source>
        <dbReference type="EMBL" id="UNP28807.1"/>
    </source>
</evidence>
<evidence type="ECO:0000256" key="8">
    <source>
        <dbReference type="SAM" id="Phobius"/>
    </source>
</evidence>
<gene>
    <name evidence="10" type="ORF">MOV92_20360</name>
</gene>
<keyword evidence="4" id="KW-0521">NADP</keyword>
<dbReference type="EMBL" id="CP093547">
    <property type="protein sequence ID" value="UNP28807.1"/>
    <property type="molecule type" value="Genomic_DNA"/>
</dbReference>
<dbReference type="PANTHER" id="PTHR46028">
    <property type="entry name" value="KYNURENINE 3-MONOOXYGENASE"/>
    <property type="match status" value="1"/>
</dbReference>
<evidence type="ECO:0000256" key="5">
    <source>
        <dbReference type="ARBA" id="ARBA00023002"/>
    </source>
</evidence>
<protein>
    <submittedName>
        <fullName evidence="10">FAD-dependent monooxygenase</fullName>
    </submittedName>
</protein>
<dbReference type="Proteomes" id="UP000829194">
    <property type="component" value="Chromosome"/>
</dbReference>
<evidence type="ECO:0000256" key="4">
    <source>
        <dbReference type="ARBA" id="ARBA00022857"/>
    </source>
</evidence>
<keyword evidence="5" id="KW-0560">Oxidoreductase</keyword>
<dbReference type="PRINTS" id="PR00420">
    <property type="entry name" value="RNGMNOXGNASE"/>
</dbReference>
<keyword evidence="8" id="KW-0812">Transmembrane</keyword>
<dbReference type="GO" id="GO:0004497">
    <property type="term" value="F:monooxygenase activity"/>
    <property type="evidence" value="ECO:0007669"/>
    <property type="project" value="UniProtKB-KW"/>
</dbReference>
<dbReference type="PANTHER" id="PTHR46028:SF2">
    <property type="entry name" value="KYNURENINE 3-MONOOXYGENASE"/>
    <property type="match status" value="1"/>
</dbReference>
<evidence type="ECO:0000256" key="2">
    <source>
        <dbReference type="ARBA" id="ARBA00022630"/>
    </source>
</evidence>
<keyword evidence="3" id="KW-0274">FAD</keyword>
<keyword evidence="2" id="KW-0285">Flavoprotein</keyword>
<accession>A0ABY3XCA8</accession>
<dbReference type="RefSeq" id="WP_083512688.1">
    <property type="nucleotide sequence ID" value="NZ_CP011131.1"/>
</dbReference>
<feature type="region of interest" description="Disordered" evidence="7">
    <location>
        <begin position="1"/>
        <end position="21"/>
    </location>
</feature>
<reference evidence="10 11" key="1">
    <citation type="submission" date="2022-03" db="EMBL/GenBank/DDBJ databases">
        <title>Complete genome sequence of Lysobacter capsici VKM B-2533 and Lysobacter gummosus 10.1.1, promising sources of lytic agents.</title>
        <authorList>
            <person name="Tarlachkov S.V."/>
            <person name="Kudryakova I.V."/>
            <person name="Afoshin A.S."/>
            <person name="Leontyevskaya E.A."/>
            <person name="Leontyevskaya N.V."/>
        </authorList>
    </citation>
    <scope>NUCLEOTIDE SEQUENCE [LARGE SCALE GENOMIC DNA]</scope>
    <source>
        <strain evidence="10 11">10.1.1</strain>
    </source>
</reference>